<dbReference type="AlphaFoldDB" id="A0AA88DV46"/>
<keyword evidence="2" id="KW-1185">Reference proteome</keyword>
<name>A0AA88DV46_FICCA</name>
<proteinExistence type="predicted"/>
<gene>
    <name evidence="1" type="ORF">TIFTF001_031319</name>
</gene>
<accession>A0AA88DV46</accession>
<comment type="caution">
    <text evidence="1">The sequence shown here is derived from an EMBL/GenBank/DDBJ whole genome shotgun (WGS) entry which is preliminary data.</text>
</comment>
<evidence type="ECO:0000313" key="2">
    <source>
        <dbReference type="Proteomes" id="UP001187192"/>
    </source>
</evidence>
<protein>
    <submittedName>
        <fullName evidence="1">Uncharacterized protein</fullName>
    </submittedName>
</protein>
<organism evidence="1 2">
    <name type="scientific">Ficus carica</name>
    <name type="common">Common fig</name>
    <dbReference type="NCBI Taxonomy" id="3494"/>
    <lineage>
        <taxon>Eukaryota</taxon>
        <taxon>Viridiplantae</taxon>
        <taxon>Streptophyta</taxon>
        <taxon>Embryophyta</taxon>
        <taxon>Tracheophyta</taxon>
        <taxon>Spermatophyta</taxon>
        <taxon>Magnoliopsida</taxon>
        <taxon>eudicotyledons</taxon>
        <taxon>Gunneridae</taxon>
        <taxon>Pentapetalae</taxon>
        <taxon>rosids</taxon>
        <taxon>fabids</taxon>
        <taxon>Rosales</taxon>
        <taxon>Moraceae</taxon>
        <taxon>Ficeae</taxon>
        <taxon>Ficus</taxon>
    </lineage>
</organism>
<dbReference type="Proteomes" id="UP001187192">
    <property type="component" value="Unassembled WGS sequence"/>
</dbReference>
<dbReference type="EMBL" id="BTGU01000125">
    <property type="protein sequence ID" value="GMN62229.1"/>
    <property type="molecule type" value="Genomic_DNA"/>
</dbReference>
<evidence type="ECO:0000313" key="1">
    <source>
        <dbReference type="EMBL" id="GMN62229.1"/>
    </source>
</evidence>
<sequence>MGPKGEDQTIAEGLLGVEVTAGLGGMRFGEMEEGKGRGFDVLNNNDGLPIVRAYDLFVRFRFWGLVGPARLVVMQGVW</sequence>
<reference evidence="1" key="1">
    <citation type="submission" date="2023-07" db="EMBL/GenBank/DDBJ databases">
        <title>draft genome sequence of fig (Ficus carica).</title>
        <authorList>
            <person name="Takahashi T."/>
            <person name="Nishimura K."/>
        </authorList>
    </citation>
    <scope>NUCLEOTIDE SEQUENCE</scope>
</reference>